<dbReference type="Gene3D" id="2.60.40.3120">
    <property type="match status" value="1"/>
</dbReference>
<name>A0ABZ0B2D6_9BURK</name>
<dbReference type="SMART" id="SM00631">
    <property type="entry name" value="Zn_pept"/>
    <property type="match status" value="1"/>
</dbReference>
<keyword evidence="4" id="KW-0378">Hydrolase</keyword>
<dbReference type="EMBL" id="CP132507">
    <property type="protein sequence ID" value="WNO05780.1"/>
    <property type="molecule type" value="Genomic_DNA"/>
</dbReference>
<sequence>MNPLSISSQFDSGAIEVLRLDVAHDIQLRIRQDTAAEFAQWFHFCLHGAAGEPVTLRFMNAKQCAYPKGWEGYQVVCSEDRQHWSRIETSYDGEVMTARITPQTNAIYFAYFEPYSYEQHLDLLASAAASSLVTVERLGTTVQGRDMSVLRVADVHSLVAEEDKKDVWVIARQHPGETMAEWFVEGFLERLLDADDSVSRTLLQRCNFHVVPNMNPDGAVLGNLRTNAAGANLNREWAAPSMERSPEVALVRQAMEATGVDLCLDVHGDEALPCNFVVGSEGTPGYTPRIAELEDDFKTDWMRACPDFQDTLNYGRVAAGQANMSLATNWIAQRFGCMALTIEMPFKDNVNLPDPTTGWSGQRSKKLGASVLQPLLQWSV</sequence>
<protein>
    <submittedName>
        <fullName evidence="4">M14-type cytosolic carboxypeptidase</fullName>
    </submittedName>
</protein>
<evidence type="ECO:0000259" key="3">
    <source>
        <dbReference type="PROSITE" id="PS52035"/>
    </source>
</evidence>
<dbReference type="RefSeq" id="WP_313868515.1">
    <property type="nucleotide sequence ID" value="NZ_CP132507.1"/>
</dbReference>
<organism evidence="4 5">
    <name type="scientific">Rhodoferax mekongensis</name>
    <dbReference type="NCBI Taxonomy" id="3068341"/>
    <lineage>
        <taxon>Bacteria</taxon>
        <taxon>Pseudomonadati</taxon>
        <taxon>Pseudomonadota</taxon>
        <taxon>Betaproteobacteria</taxon>
        <taxon>Burkholderiales</taxon>
        <taxon>Comamonadaceae</taxon>
        <taxon>Rhodoferax</taxon>
    </lineage>
</organism>
<evidence type="ECO:0000256" key="2">
    <source>
        <dbReference type="PROSITE-ProRule" id="PRU01379"/>
    </source>
</evidence>
<reference evidence="4 5" key="1">
    <citation type="submission" date="2023-08" db="EMBL/GenBank/DDBJ databases">
        <title>Rhodoferax potami sp. nov. and Rhodoferax mekongensis sp. nov., isolated from the Mekong River in Thailand.</title>
        <authorList>
            <person name="Kitikhun S."/>
            <person name="Charoenyingcharoen P."/>
            <person name="Siriarchawattana P."/>
            <person name="Likhitrattanapisal S."/>
            <person name="Nilsakha T."/>
            <person name="Chanpet A."/>
            <person name="Rattanawaree P."/>
            <person name="Ingsriswang S."/>
        </authorList>
    </citation>
    <scope>NUCLEOTIDE SEQUENCE [LARGE SCALE GENOMIC DNA]</scope>
    <source>
        <strain evidence="4 5">TBRC 17307</strain>
    </source>
</reference>
<dbReference type="Pfam" id="PF00246">
    <property type="entry name" value="Peptidase_M14"/>
    <property type="match status" value="1"/>
</dbReference>
<evidence type="ECO:0000256" key="1">
    <source>
        <dbReference type="ARBA" id="ARBA00001947"/>
    </source>
</evidence>
<proteinExistence type="inferred from homology"/>
<dbReference type="PANTHER" id="PTHR12756">
    <property type="entry name" value="CYTOSOLIC CARBOXYPEPTIDASE"/>
    <property type="match status" value="1"/>
</dbReference>
<dbReference type="PROSITE" id="PS52035">
    <property type="entry name" value="PEPTIDASE_M14"/>
    <property type="match status" value="1"/>
</dbReference>
<accession>A0ABZ0B2D6</accession>
<dbReference type="PANTHER" id="PTHR12756:SF11">
    <property type="entry name" value="CYTOSOLIC CARBOXYPEPTIDASE 1"/>
    <property type="match status" value="1"/>
</dbReference>
<dbReference type="InterPro" id="IPR000834">
    <property type="entry name" value="Peptidase_M14"/>
</dbReference>
<dbReference type="SUPFAM" id="SSF53187">
    <property type="entry name" value="Zn-dependent exopeptidases"/>
    <property type="match status" value="1"/>
</dbReference>
<keyword evidence="4" id="KW-0121">Carboxypeptidase</keyword>
<dbReference type="InterPro" id="IPR050821">
    <property type="entry name" value="Cytosolic_carboxypeptidase"/>
</dbReference>
<dbReference type="Proteomes" id="UP001302257">
    <property type="component" value="Chromosome"/>
</dbReference>
<dbReference type="CDD" id="cd06234">
    <property type="entry name" value="M14_PaCCP-like"/>
    <property type="match status" value="1"/>
</dbReference>
<feature type="active site" description="Proton donor/acceptor" evidence="2">
    <location>
        <position position="343"/>
    </location>
</feature>
<keyword evidence="4" id="KW-0645">Protease</keyword>
<dbReference type="GO" id="GO:0004180">
    <property type="term" value="F:carboxypeptidase activity"/>
    <property type="evidence" value="ECO:0007669"/>
    <property type="project" value="UniProtKB-KW"/>
</dbReference>
<dbReference type="Pfam" id="PF18027">
    <property type="entry name" value="Pepdidase_M14_N"/>
    <property type="match status" value="1"/>
</dbReference>
<dbReference type="InterPro" id="IPR040626">
    <property type="entry name" value="Pepdidase_M14_N"/>
</dbReference>
<comment type="cofactor">
    <cofactor evidence="1">
        <name>Zn(2+)</name>
        <dbReference type="ChEBI" id="CHEBI:29105"/>
    </cofactor>
</comment>
<evidence type="ECO:0000313" key="5">
    <source>
        <dbReference type="Proteomes" id="UP001302257"/>
    </source>
</evidence>
<keyword evidence="5" id="KW-1185">Reference proteome</keyword>
<gene>
    <name evidence="4" type="ORF">RAN89_04930</name>
</gene>
<evidence type="ECO:0000313" key="4">
    <source>
        <dbReference type="EMBL" id="WNO05780.1"/>
    </source>
</evidence>
<feature type="domain" description="Peptidase M14" evidence="3">
    <location>
        <begin position="107"/>
        <end position="379"/>
    </location>
</feature>
<dbReference type="Gene3D" id="3.40.630.10">
    <property type="entry name" value="Zn peptidases"/>
    <property type="match status" value="1"/>
</dbReference>
<comment type="similarity">
    <text evidence="2">Belongs to the peptidase M14 family.</text>
</comment>